<proteinExistence type="predicted"/>
<organism evidence="2 3">
    <name type="scientific">Sphaerisporangium rufum</name>
    <dbReference type="NCBI Taxonomy" id="1381558"/>
    <lineage>
        <taxon>Bacteria</taxon>
        <taxon>Bacillati</taxon>
        <taxon>Actinomycetota</taxon>
        <taxon>Actinomycetes</taxon>
        <taxon>Streptosporangiales</taxon>
        <taxon>Streptosporangiaceae</taxon>
        <taxon>Sphaerisporangium</taxon>
    </lineage>
</organism>
<evidence type="ECO:0000313" key="3">
    <source>
        <dbReference type="Proteomes" id="UP000655287"/>
    </source>
</evidence>
<evidence type="ECO:0008006" key="4">
    <source>
        <dbReference type="Google" id="ProtNLM"/>
    </source>
</evidence>
<sequence>MAPTSAAVIVLFVLVALLFAAGAGLYRRVRELELATYNGVGVRLGAGQNEQARSAITTPNGTTLLVKINRQCSICEDVLLAIGKLAPELPPDHSFAVVSDDPAFDKSLPGEVRVIKDPAIWRSVSVPYAPALLIVDPDGVVMFTTPLGSGDALVDVVQKAVAVRKEAQR</sequence>
<dbReference type="InterPro" id="IPR036249">
    <property type="entry name" value="Thioredoxin-like_sf"/>
</dbReference>
<accession>A0A919UZ11</accession>
<keyword evidence="1" id="KW-0472">Membrane</keyword>
<evidence type="ECO:0000313" key="2">
    <source>
        <dbReference type="EMBL" id="GII75747.1"/>
    </source>
</evidence>
<feature type="transmembrane region" description="Helical" evidence="1">
    <location>
        <begin position="6"/>
        <end position="26"/>
    </location>
</feature>
<dbReference type="SUPFAM" id="SSF52833">
    <property type="entry name" value="Thioredoxin-like"/>
    <property type="match status" value="1"/>
</dbReference>
<gene>
    <name evidence="2" type="ORF">Sru01_07290</name>
</gene>
<keyword evidence="1" id="KW-1133">Transmembrane helix</keyword>
<keyword evidence="1" id="KW-0812">Transmembrane</keyword>
<dbReference type="EMBL" id="BOOU01000011">
    <property type="protein sequence ID" value="GII75747.1"/>
    <property type="molecule type" value="Genomic_DNA"/>
</dbReference>
<dbReference type="AlphaFoldDB" id="A0A919UZ11"/>
<evidence type="ECO:0000256" key="1">
    <source>
        <dbReference type="SAM" id="Phobius"/>
    </source>
</evidence>
<protein>
    <recommendedName>
        <fullName evidence="4">Thioredoxin domain-containing protein</fullName>
    </recommendedName>
</protein>
<comment type="caution">
    <text evidence="2">The sequence shown here is derived from an EMBL/GenBank/DDBJ whole genome shotgun (WGS) entry which is preliminary data.</text>
</comment>
<name>A0A919UZ11_9ACTN</name>
<keyword evidence="3" id="KW-1185">Reference proteome</keyword>
<dbReference type="RefSeq" id="WP_203982399.1">
    <property type="nucleotide sequence ID" value="NZ_BOOU01000011.1"/>
</dbReference>
<dbReference type="Proteomes" id="UP000655287">
    <property type="component" value="Unassembled WGS sequence"/>
</dbReference>
<reference evidence="2" key="1">
    <citation type="submission" date="2021-01" db="EMBL/GenBank/DDBJ databases">
        <title>Whole genome shotgun sequence of Sphaerisporangium rufum NBRC 109079.</title>
        <authorList>
            <person name="Komaki H."/>
            <person name="Tamura T."/>
        </authorList>
    </citation>
    <scope>NUCLEOTIDE SEQUENCE</scope>
    <source>
        <strain evidence="2">NBRC 109079</strain>
    </source>
</reference>